<dbReference type="Pfam" id="PF00171">
    <property type="entry name" value="Aldedh"/>
    <property type="match status" value="1"/>
</dbReference>
<dbReference type="FunFam" id="3.40.309.10:FF:000012">
    <property type="entry name" value="Betaine aldehyde dehydrogenase"/>
    <property type="match status" value="1"/>
</dbReference>
<proteinExistence type="inferred from homology"/>
<dbReference type="RefSeq" id="WP_011349992.1">
    <property type="nucleotide sequence ID" value="NC_007509.1"/>
</dbReference>
<dbReference type="Proteomes" id="UP000002705">
    <property type="component" value="Chromosome 3"/>
</dbReference>
<evidence type="ECO:0000313" key="7">
    <source>
        <dbReference type="Proteomes" id="UP000002705"/>
    </source>
</evidence>
<evidence type="ECO:0000313" key="6">
    <source>
        <dbReference type="EMBL" id="ABB06349.1"/>
    </source>
</evidence>
<dbReference type="InterPro" id="IPR016161">
    <property type="entry name" value="Ald_DH/histidinol_DH"/>
</dbReference>
<evidence type="ECO:0000256" key="3">
    <source>
        <dbReference type="PROSITE-ProRule" id="PRU10007"/>
    </source>
</evidence>
<accession>Q39MG7</accession>
<name>Q39MG7_BURL3</name>
<dbReference type="InterPro" id="IPR016160">
    <property type="entry name" value="Ald_DH_CS_CYS"/>
</dbReference>
<dbReference type="GeneID" id="45092685"/>
<dbReference type="GO" id="GO:0047113">
    <property type="term" value="F:aldehyde dehydrogenase (quinone) activity"/>
    <property type="evidence" value="ECO:0007669"/>
    <property type="project" value="UniProtKB-EC"/>
</dbReference>
<organism evidence="6 7">
    <name type="scientific">Burkholderia lata (strain ATCC 17760 / DSM 23089 / LMG 22485 / NCIMB 9086 / R18194 / 383)</name>
    <dbReference type="NCBI Taxonomy" id="482957"/>
    <lineage>
        <taxon>Bacteria</taxon>
        <taxon>Pseudomonadati</taxon>
        <taxon>Pseudomonadota</taxon>
        <taxon>Betaproteobacteria</taxon>
        <taxon>Burkholderiales</taxon>
        <taxon>Burkholderiaceae</taxon>
        <taxon>Burkholderia</taxon>
        <taxon>Burkholderia cepacia complex</taxon>
    </lineage>
</organism>
<feature type="domain" description="Aldehyde dehydrogenase" evidence="5">
    <location>
        <begin position="50"/>
        <end position="512"/>
    </location>
</feature>
<dbReference type="PANTHER" id="PTHR11699">
    <property type="entry name" value="ALDEHYDE DEHYDROGENASE-RELATED"/>
    <property type="match status" value="1"/>
</dbReference>
<dbReference type="PATRIC" id="fig|482957.22.peg.7884"/>
<dbReference type="Gene3D" id="3.40.605.10">
    <property type="entry name" value="Aldehyde Dehydrogenase, Chain A, domain 1"/>
    <property type="match status" value="1"/>
</dbReference>
<dbReference type="PROSITE" id="PS00687">
    <property type="entry name" value="ALDEHYDE_DEHYDR_GLU"/>
    <property type="match status" value="1"/>
</dbReference>
<dbReference type="KEGG" id="bur:Bcep18194_C7305"/>
<dbReference type="InterPro" id="IPR015590">
    <property type="entry name" value="Aldehyde_DH_dom"/>
</dbReference>
<dbReference type="PROSITE" id="PS00070">
    <property type="entry name" value="ALDEHYDE_DEHYDR_CYS"/>
    <property type="match status" value="1"/>
</dbReference>
<dbReference type="InterPro" id="IPR016162">
    <property type="entry name" value="Ald_DH_N"/>
</dbReference>
<protein>
    <submittedName>
        <fullName evidence="6">Aldehyde dehydrogenase (Acceptor)</fullName>
        <ecNumber evidence="6">1.2.5.2</ecNumber>
    </submittedName>
</protein>
<evidence type="ECO:0000256" key="4">
    <source>
        <dbReference type="RuleBase" id="RU003345"/>
    </source>
</evidence>
<dbReference type="EC" id="1.2.5.2" evidence="6"/>
<dbReference type="GO" id="GO:0016620">
    <property type="term" value="F:oxidoreductase activity, acting on the aldehyde or oxo group of donors, NAD or NADP as acceptor"/>
    <property type="evidence" value="ECO:0007669"/>
    <property type="project" value="InterPro"/>
</dbReference>
<sequence length="518" mass="55482">MRTRRPSRSCCACDFHPSIQNRTKSKETPVSVNIPGFIEGNKKLLIGGQWVEPAGGEHIEAINPATGEVLCHIAKGGTQDVERAVAAARRAFEGPWSRFTPHERRKLLLRVHDVILDHFDELALIETLDMGAPLARTRGYKEWLSQLLQFYASQTGAGTVQAAPMSIAPGFTALKHLMPVGVVGGIIPWNGPLMGLWWIYGPALATGCTAVLKPAEDASLSSLRVSELMMEAGVPDGVINVVTGYGKDVGQALAEHPDVDRVAFTGSVGTAQAIVRASAGNLKRLQLELGGKSPDIVFADADLDKAVPGAAMGVFTNTGQVCVAGTRIFVQRAIHDEFVQRIAAFAKTIRIGDGLSPDTQIGPLISQRQLERVMHYVDIGGKEATLVHGGQRPGGELARGYFVEPTVFANVRNDMTIAREEIFGPVASVIPFDTMEEALQLANDTPYGLAGGVWTSSLSTAHKVSQGIRSGTVWVNCYGVIDPAVGFGGTKMSGYGWKGGKEHVESFLYPKATYINLG</sequence>
<evidence type="ECO:0000259" key="5">
    <source>
        <dbReference type="Pfam" id="PF00171"/>
    </source>
</evidence>
<dbReference type="InterPro" id="IPR016163">
    <property type="entry name" value="Ald_DH_C"/>
</dbReference>
<keyword evidence="2 4" id="KW-0560">Oxidoreductase</keyword>
<dbReference type="EMBL" id="CP000150">
    <property type="protein sequence ID" value="ABB06349.1"/>
    <property type="molecule type" value="Genomic_DNA"/>
</dbReference>
<dbReference type="AlphaFoldDB" id="Q39MG7"/>
<dbReference type="FunFam" id="3.40.605.10:FF:000007">
    <property type="entry name" value="NAD/NADP-dependent betaine aldehyde dehydrogenase"/>
    <property type="match status" value="1"/>
</dbReference>
<evidence type="ECO:0000256" key="2">
    <source>
        <dbReference type="ARBA" id="ARBA00023002"/>
    </source>
</evidence>
<feature type="active site" evidence="3">
    <location>
        <position position="288"/>
    </location>
</feature>
<reference evidence="6" key="1">
    <citation type="submission" date="2009-01" db="EMBL/GenBank/DDBJ databases">
        <title>Complete sequence of chromosome 3 of Burkholderia sp. 383.</title>
        <authorList>
            <consortium name="US DOE Joint Genome Institute"/>
            <person name="Copeland A."/>
            <person name="Lucas S."/>
            <person name="Lapidus A."/>
            <person name="Barry K."/>
            <person name="Detter J.C."/>
            <person name="Glavina T."/>
            <person name="Hammon N."/>
            <person name="Israni S."/>
            <person name="Pitluck S."/>
            <person name="Chain P."/>
            <person name="Malfatti S."/>
            <person name="Shin M."/>
            <person name="Vergez L."/>
            <person name="Schmutz J."/>
            <person name="Larimer F."/>
            <person name="Land M."/>
            <person name="Kyrpides N."/>
            <person name="Lykidis A."/>
            <person name="Richardson P."/>
        </authorList>
    </citation>
    <scope>NUCLEOTIDE SEQUENCE</scope>
    <source>
        <strain evidence="6">383</strain>
    </source>
</reference>
<gene>
    <name evidence="6" type="ordered locus">Bcep18194_C7305</name>
</gene>
<keyword evidence="7" id="KW-1185">Reference proteome</keyword>
<dbReference type="SUPFAM" id="SSF53720">
    <property type="entry name" value="ALDH-like"/>
    <property type="match status" value="1"/>
</dbReference>
<comment type="similarity">
    <text evidence="1 4">Belongs to the aldehyde dehydrogenase family.</text>
</comment>
<dbReference type="InterPro" id="IPR029510">
    <property type="entry name" value="Ald_DH_CS_GLU"/>
</dbReference>
<dbReference type="Gene3D" id="3.40.309.10">
    <property type="entry name" value="Aldehyde Dehydrogenase, Chain A, domain 2"/>
    <property type="match status" value="1"/>
</dbReference>
<dbReference type="HOGENOM" id="CLU_005391_0_1_4"/>
<evidence type="ECO:0000256" key="1">
    <source>
        <dbReference type="ARBA" id="ARBA00009986"/>
    </source>
</evidence>